<dbReference type="CDD" id="cd05168">
    <property type="entry name" value="PI4Kc_III_beta"/>
    <property type="match status" value="1"/>
</dbReference>
<comment type="cofactor">
    <cofactor evidence="1">
        <name>Mn(2+)</name>
        <dbReference type="ChEBI" id="CHEBI:29035"/>
    </cofactor>
</comment>
<dbReference type="InterPro" id="IPR049160">
    <property type="entry name" value="PI4KB-PIK1_PIK"/>
</dbReference>
<dbReference type="InterPro" id="IPR001263">
    <property type="entry name" value="PI3K_accessory_dom"/>
</dbReference>
<keyword evidence="13" id="KW-0496">Mitochondrion</keyword>
<feature type="compositionally biased region" description="Polar residues" evidence="18">
    <location>
        <begin position="288"/>
        <end position="309"/>
    </location>
</feature>
<evidence type="ECO:0000256" key="13">
    <source>
        <dbReference type="ARBA" id="ARBA00023128"/>
    </source>
</evidence>
<name>A0A3B5MTS6_9TELE</name>
<evidence type="ECO:0000313" key="21">
    <source>
        <dbReference type="Ensembl" id="ENSXCOP00000027814.1"/>
    </source>
</evidence>
<dbReference type="InterPro" id="IPR015433">
    <property type="entry name" value="PI3/4_kinase"/>
</dbReference>
<dbReference type="InterPro" id="IPR036940">
    <property type="entry name" value="PI3/4_kinase_cat_sf"/>
</dbReference>
<dbReference type="PANTHER" id="PTHR10048">
    <property type="entry name" value="PHOSPHATIDYLINOSITOL KINASE"/>
    <property type="match status" value="1"/>
</dbReference>
<evidence type="ECO:0000256" key="8">
    <source>
        <dbReference type="ARBA" id="ARBA00022777"/>
    </source>
</evidence>
<proteinExistence type="inferred from homology"/>
<keyword evidence="12" id="KW-0443">Lipid metabolism</keyword>
<dbReference type="GO" id="GO:0030867">
    <property type="term" value="C:rough endoplasmic reticulum membrane"/>
    <property type="evidence" value="ECO:0007669"/>
    <property type="project" value="UniProtKB-SubCell"/>
</dbReference>
<keyword evidence="22" id="KW-1185">Reference proteome</keyword>
<dbReference type="PROSITE" id="PS00915">
    <property type="entry name" value="PI3_4_KINASE_1"/>
    <property type="match status" value="1"/>
</dbReference>
<evidence type="ECO:0000256" key="17">
    <source>
        <dbReference type="ARBA" id="ARBA00039877"/>
    </source>
</evidence>
<comment type="subcellular location">
    <subcellularLocation>
        <location evidence="3">Mitochondrion outer membrane</location>
        <topology evidence="3">Peripheral membrane protein</topology>
    </subcellularLocation>
    <subcellularLocation>
        <location evidence="16">Rough endoplasmic reticulum membrane</location>
        <topology evidence="16">Peripheral membrane protein</topology>
    </subcellularLocation>
</comment>
<dbReference type="GO" id="GO:0004430">
    <property type="term" value="F:1-phosphatidylinositol 4-kinase activity"/>
    <property type="evidence" value="ECO:0007669"/>
    <property type="project" value="UniProtKB-EC"/>
</dbReference>
<dbReference type="InterPro" id="IPR057754">
    <property type="entry name" value="PI4-kinase_beta/PIK1_cat"/>
</dbReference>
<dbReference type="GeneTree" id="ENSGT00550000074892"/>
<dbReference type="EC" id="2.7.1.67" evidence="5"/>
<evidence type="ECO:0000256" key="11">
    <source>
        <dbReference type="ARBA" id="ARBA00022840"/>
    </source>
</evidence>
<reference evidence="21" key="2">
    <citation type="submission" date="2025-09" db="UniProtKB">
        <authorList>
            <consortium name="Ensembl"/>
        </authorList>
    </citation>
    <scope>IDENTIFICATION</scope>
</reference>
<evidence type="ECO:0000256" key="16">
    <source>
        <dbReference type="ARBA" id="ARBA00037860"/>
    </source>
</evidence>
<evidence type="ECO:0000259" key="19">
    <source>
        <dbReference type="PROSITE" id="PS50290"/>
    </source>
</evidence>
<keyword evidence="7" id="KW-0547">Nucleotide-binding</keyword>
<dbReference type="InterPro" id="IPR016024">
    <property type="entry name" value="ARM-type_fold"/>
</dbReference>
<keyword evidence="8" id="KW-0418">Kinase</keyword>
<evidence type="ECO:0000256" key="2">
    <source>
        <dbReference type="ARBA" id="ARBA00001946"/>
    </source>
</evidence>
<evidence type="ECO:0000256" key="3">
    <source>
        <dbReference type="ARBA" id="ARBA00004450"/>
    </source>
</evidence>
<keyword evidence="9" id="KW-1000">Mitochondrion outer membrane</keyword>
<dbReference type="Pfam" id="PF00454">
    <property type="entry name" value="PI3_PI4_kinase"/>
    <property type="match status" value="1"/>
</dbReference>
<dbReference type="PANTHER" id="PTHR10048:SF22">
    <property type="entry name" value="PHOSPHATIDYLINOSITOL 4-KINASE BETA"/>
    <property type="match status" value="1"/>
</dbReference>
<evidence type="ECO:0000256" key="4">
    <source>
        <dbReference type="ARBA" id="ARBA00006209"/>
    </source>
</evidence>
<comment type="catalytic activity">
    <reaction evidence="15">
        <text>a 1,2-diacyl-sn-glycero-3-phospho-(1D-myo-inositol) + ATP = a 1,2-diacyl-sn-glycero-3-phospho-(1D-myo-inositol 4-phosphate) + ADP + H(+)</text>
        <dbReference type="Rhea" id="RHEA:19877"/>
        <dbReference type="ChEBI" id="CHEBI:15378"/>
        <dbReference type="ChEBI" id="CHEBI:30616"/>
        <dbReference type="ChEBI" id="CHEBI:57880"/>
        <dbReference type="ChEBI" id="CHEBI:58178"/>
        <dbReference type="ChEBI" id="CHEBI:456216"/>
        <dbReference type="EC" id="2.7.1.67"/>
    </reaction>
    <physiologicalReaction direction="left-to-right" evidence="15">
        <dbReference type="Rhea" id="RHEA:19878"/>
    </physiologicalReaction>
</comment>
<dbReference type="PROSITE" id="PS50290">
    <property type="entry name" value="PI3_4_KINASE_3"/>
    <property type="match status" value="1"/>
</dbReference>
<dbReference type="SUPFAM" id="SSF48371">
    <property type="entry name" value="ARM repeat"/>
    <property type="match status" value="1"/>
</dbReference>
<evidence type="ECO:0000259" key="20">
    <source>
        <dbReference type="PROSITE" id="PS51545"/>
    </source>
</evidence>
<evidence type="ECO:0000256" key="1">
    <source>
        <dbReference type="ARBA" id="ARBA00001936"/>
    </source>
</evidence>
<evidence type="ECO:0000256" key="7">
    <source>
        <dbReference type="ARBA" id="ARBA00022741"/>
    </source>
</evidence>
<organism evidence="21 22">
    <name type="scientific">Xiphophorus couchianus</name>
    <name type="common">Monterrey platyfish</name>
    <dbReference type="NCBI Taxonomy" id="32473"/>
    <lineage>
        <taxon>Eukaryota</taxon>
        <taxon>Metazoa</taxon>
        <taxon>Chordata</taxon>
        <taxon>Craniata</taxon>
        <taxon>Vertebrata</taxon>
        <taxon>Euteleostomi</taxon>
        <taxon>Actinopterygii</taxon>
        <taxon>Neopterygii</taxon>
        <taxon>Teleostei</taxon>
        <taxon>Neoteleostei</taxon>
        <taxon>Acanthomorphata</taxon>
        <taxon>Ovalentaria</taxon>
        <taxon>Atherinomorphae</taxon>
        <taxon>Cyprinodontiformes</taxon>
        <taxon>Poeciliidae</taxon>
        <taxon>Poeciliinae</taxon>
        <taxon>Xiphophorus</taxon>
    </lineage>
</organism>
<dbReference type="Pfam" id="PF21245">
    <property type="entry name" value="PI4KB-PIK1_PIK"/>
    <property type="match status" value="1"/>
</dbReference>
<dbReference type="SUPFAM" id="SSF56112">
    <property type="entry name" value="Protein kinase-like (PK-like)"/>
    <property type="match status" value="1"/>
</dbReference>
<dbReference type="Proteomes" id="UP000261380">
    <property type="component" value="Unplaced"/>
</dbReference>
<dbReference type="InterPro" id="IPR018936">
    <property type="entry name" value="PI3/4_kinase_CS"/>
</dbReference>
<accession>A0A3B5MTS6</accession>
<comment type="cofactor">
    <cofactor evidence="2">
        <name>Mg(2+)</name>
        <dbReference type="ChEBI" id="CHEBI:18420"/>
    </cofactor>
</comment>
<evidence type="ECO:0000256" key="15">
    <source>
        <dbReference type="ARBA" id="ARBA00036767"/>
    </source>
</evidence>
<dbReference type="InterPro" id="IPR011009">
    <property type="entry name" value="Kinase-like_dom_sf"/>
</dbReference>
<dbReference type="GO" id="GO:0046854">
    <property type="term" value="P:phosphatidylinositol phosphate biosynthetic process"/>
    <property type="evidence" value="ECO:0007669"/>
    <property type="project" value="InterPro"/>
</dbReference>
<evidence type="ECO:0000256" key="12">
    <source>
        <dbReference type="ARBA" id="ARBA00023098"/>
    </source>
</evidence>
<keyword evidence="6" id="KW-0808">Transferase</keyword>
<dbReference type="InterPro" id="IPR000403">
    <property type="entry name" value="PI3/4_kinase_cat_dom"/>
</dbReference>
<feature type="compositionally biased region" description="Low complexity" evidence="18">
    <location>
        <begin position="1"/>
        <end position="23"/>
    </location>
</feature>
<dbReference type="FunFam" id="1.10.1070.11:FF:000004">
    <property type="entry name" value="Phosphatidylinositol 4-kinase, catalytic, beta"/>
    <property type="match status" value="1"/>
</dbReference>
<evidence type="ECO:0000313" key="22">
    <source>
        <dbReference type="Proteomes" id="UP000261380"/>
    </source>
</evidence>
<evidence type="ECO:0000256" key="6">
    <source>
        <dbReference type="ARBA" id="ARBA00022679"/>
    </source>
</evidence>
<dbReference type="Gene3D" id="3.30.1010.10">
    <property type="entry name" value="Phosphatidylinositol 3-kinase Catalytic Subunit, Chain A, domain 4"/>
    <property type="match status" value="1"/>
</dbReference>
<feature type="region of interest" description="Disordered" evidence="18">
    <location>
        <begin position="1"/>
        <end position="38"/>
    </location>
</feature>
<feature type="compositionally biased region" description="Basic residues" evidence="18">
    <location>
        <begin position="114"/>
        <end position="123"/>
    </location>
</feature>
<evidence type="ECO:0000256" key="18">
    <source>
        <dbReference type="SAM" id="MobiDB-lite"/>
    </source>
</evidence>
<dbReference type="STRING" id="32473.ENSXCOP00000027814"/>
<dbReference type="AlphaFoldDB" id="A0A3B5MTS6"/>
<feature type="domain" description="PIK helical" evidence="20">
    <location>
        <begin position="34"/>
        <end position="241"/>
    </location>
</feature>
<evidence type="ECO:0000256" key="9">
    <source>
        <dbReference type="ARBA" id="ARBA00022787"/>
    </source>
</evidence>
<dbReference type="SMART" id="SM00146">
    <property type="entry name" value="PI3Kc"/>
    <property type="match status" value="1"/>
</dbReference>
<dbReference type="GO" id="GO:0005741">
    <property type="term" value="C:mitochondrial outer membrane"/>
    <property type="evidence" value="ECO:0007669"/>
    <property type="project" value="UniProtKB-SubCell"/>
</dbReference>
<evidence type="ECO:0000256" key="10">
    <source>
        <dbReference type="ARBA" id="ARBA00022824"/>
    </source>
</evidence>
<dbReference type="Ensembl" id="ENSXCOT00000028149.1">
    <property type="protein sequence ID" value="ENSXCOP00000027814.1"/>
    <property type="gene ID" value="ENSXCOG00000020737.1"/>
</dbReference>
<evidence type="ECO:0000256" key="14">
    <source>
        <dbReference type="ARBA" id="ARBA00023136"/>
    </source>
</evidence>
<dbReference type="GO" id="GO:0005524">
    <property type="term" value="F:ATP binding"/>
    <property type="evidence" value="ECO:0007669"/>
    <property type="project" value="UniProtKB-KW"/>
</dbReference>
<dbReference type="Gene3D" id="1.10.1070.11">
    <property type="entry name" value="Phosphatidylinositol 3-/4-kinase, catalytic domain"/>
    <property type="match status" value="1"/>
</dbReference>
<feature type="region of interest" description="Disordered" evidence="18">
    <location>
        <begin position="72"/>
        <end position="123"/>
    </location>
</feature>
<comment type="similarity">
    <text evidence="4">Belongs to the PI3/PI4-kinase family. Type III PI4K subfamily.</text>
</comment>
<dbReference type="FunFam" id="3.30.1010.10:FF:000031">
    <property type="entry name" value="Phosphatidylinositol 4-kinase beta"/>
    <property type="match status" value="1"/>
</dbReference>
<keyword evidence="11" id="KW-0067">ATP-binding</keyword>
<feature type="domain" description="PI3K/PI4K catalytic" evidence="19">
    <location>
        <begin position="474"/>
        <end position="740"/>
    </location>
</feature>
<protein>
    <recommendedName>
        <fullName evidence="17">Phosphatidylinositol 4-kinase beta</fullName>
        <ecNumber evidence="5">2.7.1.67</ecNumber>
    </recommendedName>
</protein>
<reference evidence="21" key="1">
    <citation type="submission" date="2025-08" db="UniProtKB">
        <authorList>
            <consortium name="Ensembl"/>
        </authorList>
    </citation>
    <scope>IDENTIFICATION</scope>
</reference>
<keyword evidence="10" id="KW-0256">Endoplasmic reticulum</keyword>
<dbReference type="GO" id="GO:0048015">
    <property type="term" value="P:phosphatidylinositol-mediated signaling"/>
    <property type="evidence" value="ECO:0007669"/>
    <property type="project" value="TreeGrafter"/>
</dbReference>
<dbReference type="PROSITE" id="PS00916">
    <property type="entry name" value="PI3_4_KINASE_2"/>
    <property type="match status" value="1"/>
</dbReference>
<sequence>PGLPPSLSICSSPSQSLPSTPSSCGPPRPASPPLGVISERGGELSLVIDAEVAQRACQEVLQKVKLRQVDTAAGPAPGSQHNGPSPDRGVPAIKPPQIREEDDPEGPAPSSVKSARRRQRHNPSKQSWLLRLFESKLFDVSMAISYLHSSKEPGVQAYIGNRLFSFPHDDVDFYLPQLLNMYIHMDEDVGDAIKPYLVHRCRQSISFSLQCAWLLGAYSSDMHISTQRHSRGSKLRKLILSDELKPSGPRARRELTLTPFCLAAAPGGPAADHGLSPSKRTHQRSKSDATVSISLSSNLKRTASNPKVESSQDEVRSLWGHSISGSFEKTFSCPVRLAPQREFMKSLMGIGKRLATLPTKEQKTQRLISELSLLNHKLPARVWLPTAAFDHHVVRVPHTQAVVLNSKDKLPEGHTNSCDNISQFSVDSITSLDSKEPVFIAAGDIRRRLSEQLAQAPTTFRRDPEDPSAVALKEPWEEKVRRIREGSPYGHLPTWRLLSVIVKCGDDLRQELLAFQVLQQLKSIWEQERVPLWIRPYKIVVLSADSGMIEPVVNAVSIHQVKKQSQLSLLDYFLQEHGAPTTENFLSAQRNFVRSCAGYSLICYLLQVKDRHNGNILLDADGHIIHIDFGFILSSSPRNLGFETSAFKLTAEFVEVMGGPDGDMFNYYRMLMLQGLIAARKHMDRVLQIVEIMQQGSQLPCFHGSSTMRGLKERFHMSLTEEQLQLLVDQLVDGSMRSLTTKLYDGFQYLTNGIM</sequence>
<dbReference type="PROSITE" id="PS51545">
    <property type="entry name" value="PIK_HELICAL"/>
    <property type="match status" value="1"/>
</dbReference>
<evidence type="ECO:0000256" key="5">
    <source>
        <dbReference type="ARBA" id="ARBA00012169"/>
    </source>
</evidence>
<keyword evidence="14" id="KW-0472">Membrane</keyword>
<feature type="region of interest" description="Disordered" evidence="18">
    <location>
        <begin position="268"/>
        <end position="312"/>
    </location>
</feature>